<dbReference type="Gene3D" id="3.30.70.20">
    <property type="match status" value="2"/>
</dbReference>
<dbReference type="CDD" id="cd16373">
    <property type="entry name" value="DMSOR_beta_like"/>
    <property type="match status" value="1"/>
</dbReference>
<evidence type="ECO:0000256" key="1">
    <source>
        <dbReference type="ARBA" id="ARBA00022485"/>
    </source>
</evidence>
<name>A0A1W1BH39_9ZZZZ</name>
<feature type="transmembrane region" description="Helical" evidence="5">
    <location>
        <begin position="12"/>
        <end position="35"/>
    </location>
</feature>
<dbReference type="InterPro" id="IPR050157">
    <property type="entry name" value="PSI_iron-sulfur_center"/>
</dbReference>
<dbReference type="GO" id="GO:0046872">
    <property type="term" value="F:metal ion binding"/>
    <property type="evidence" value="ECO:0007669"/>
    <property type="project" value="UniProtKB-KW"/>
</dbReference>
<evidence type="ECO:0000256" key="5">
    <source>
        <dbReference type="SAM" id="Phobius"/>
    </source>
</evidence>
<dbReference type="PROSITE" id="PS00198">
    <property type="entry name" value="4FE4S_FER_1"/>
    <property type="match status" value="2"/>
</dbReference>
<feature type="domain" description="4Fe-4S ferredoxin-type" evidence="6">
    <location>
        <begin position="204"/>
        <end position="232"/>
    </location>
</feature>
<keyword evidence="2" id="KW-0479">Metal-binding</keyword>
<dbReference type="AlphaFoldDB" id="A0A1W1BH39"/>
<evidence type="ECO:0000256" key="3">
    <source>
        <dbReference type="ARBA" id="ARBA00023004"/>
    </source>
</evidence>
<keyword evidence="5" id="KW-0472">Membrane</keyword>
<keyword evidence="5" id="KW-0812">Transmembrane</keyword>
<keyword evidence="3" id="KW-0408">Iron</keyword>
<sequence length="245" mass="26564">MAKIETDRREFIKYSTLGVLGLALAGGVGLSPYLLADERRLRPPGAVPEDEFLGLCIKCGQCLQVCPYHAIKLADWGKGHGVGTPYIDANIRGCWACSGVPCVLACPTGALEHTCEKPEDIKMGIAVLQNPKTCLAVKGEPVPAGYNSKMIKFLQNTNNVTQYENEALDKFNKFEGKPCTLCADMCPMPNPLSAIEMVQKSDGIRPVIYDGCTGCGVCQEVCPTSTPSIVIKPRVTYQEQYEKGK</sequence>
<proteinExistence type="predicted"/>
<evidence type="ECO:0000256" key="4">
    <source>
        <dbReference type="ARBA" id="ARBA00023014"/>
    </source>
</evidence>
<reference evidence="7" key="1">
    <citation type="submission" date="2016-10" db="EMBL/GenBank/DDBJ databases">
        <authorList>
            <person name="de Groot N.N."/>
        </authorList>
    </citation>
    <scope>NUCLEOTIDE SEQUENCE</scope>
</reference>
<keyword evidence="1" id="KW-0004">4Fe-4S</keyword>
<organism evidence="7">
    <name type="scientific">hydrothermal vent metagenome</name>
    <dbReference type="NCBI Taxonomy" id="652676"/>
    <lineage>
        <taxon>unclassified sequences</taxon>
        <taxon>metagenomes</taxon>
        <taxon>ecological metagenomes</taxon>
    </lineage>
</organism>
<keyword evidence="5" id="KW-1133">Transmembrane helix</keyword>
<accession>A0A1W1BH39</accession>
<dbReference type="InterPro" id="IPR017900">
    <property type="entry name" value="4Fe4S_Fe_S_CS"/>
</dbReference>
<evidence type="ECO:0000256" key="2">
    <source>
        <dbReference type="ARBA" id="ARBA00022723"/>
    </source>
</evidence>
<dbReference type="GO" id="GO:0051539">
    <property type="term" value="F:4 iron, 4 sulfur cluster binding"/>
    <property type="evidence" value="ECO:0007669"/>
    <property type="project" value="UniProtKB-KW"/>
</dbReference>
<dbReference type="InterPro" id="IPR017896">
    <property type="entry name" value="4Fe4S_Fe-S-bd"/>
</dbReference>
<evidence type="ECO:0000313" key="7">
    <source>
        <dbReference type="EMBL" id="SFV52799.1"/>
    </source>
</evidence>
<dbReference type="Pfam" id="PF12838">
    <property type="entry name" value="Fer4_7"/>
    <property type="match status" value="1"/>
</dbReference>
<dbReference type="PANTHER" id="PTHR24960:SF79">
    <property type="entry name" value="PHOTOSYSTEM I IRON-SULFUR CENTER"/>
    <property type="match status" value="1"/>
</dbReference>
<gene>
    <name evidence="7" type="ORF">MNB_SV-12-1337</name>
</gene>
<dbReference type="SUPFAM" id="SSF54862">
    <property type="entry name" value="4Fe-4S ferredoxins"/>
    <property type="match status" value="1"/>
</dbReference>
<dbReference type="PROSITE" id="PS51379">
    <property type="entry name" value="4FE4S_FER_2"/>
    <property type="match status" value="3"/>
</dbReference>
<dbReference type="InterPro" id="IPR006311">
    <property type="entry name" value="TAT_signal"/>
</dbReference>
<protein>
    <submittedName>
        <fullName evidence="7">Ferredoxin-type protein NapG (Periplasmic nitrate reductase)</fullName>
    </submittedName>
</protein>
<feature type="domain" description="4Fe-4S ferredoxin-type" evidence="6">
    <location>
        <begin position="45"/>
        <end position="76"/>
    </location>
</feature>
<dbReference type="PROSITE" id="PS51318">
    <property type="entry name" value="TAT"/>
    <property type="match status" value="1"/>
</dbReference>
<evidence type="ECO:0000259" key="6">
    <source>
        <dbReference type="PROSITE" id="PS51379"/>
    </source>
</evidence>
<keyword evidence="4" id="KW-0411">Iron-sulfur</keyword>
<dbReference type="Pfam" id="PF00037">
    <property type="entry name" value="Fer4"/>
    <property type="match status" value="1"/>
</dbReference>
<feature type="domain" description="4Fe-4S ferredoxin-type" evidence="6">
    <location>
        <begin position="83"/>
        <end position="116"/>
    </location>
</feature>
<dbReference type="PANTHER" id="PTHR24960">
    <property type="entry name" value="PHOTOSYSTEM I IRON-SULFUR CENTER-RELATED"/>
    <property type="match status" value="1"/>
</dbReference>
<dbReference type="EMBL" id="FPHE01000038">
    <property type="protein sequence ID" value="SFV52799.1"/>
    <property type="molecule type" value="Genomic_DNA"/>
</dbReference>